<dbReference type="OrthoDB" id="9991315at2"/>
<protein>
    <submittedName>
        <fullName evidence="1">Uncharacterized protein</fullName>
    </submittedName>
</protein>
<name>A0A4Q7LQS8_9BURK</name>
<sequence>MHTTTPEALALQVATLQAQLSALAARDATIYAGDRVTFQFGADRGVWLYATVTALTMRHGEPCAVLAVAGAGQHLHVEPLDALRRVCGACPDCQALNARPGCVA</sequence>
<dbReference type="Proteomes" id="UP000293433">
    <property type="component" value="Unassembled WGS sequence"/>
</dbReference>
<comment type="caution">
    <text evidence="1">The sequence shown here is derived from an EMBL/GenBank/DDBJ whole genome shotgun (WGS) entry which is preliminary data.</text>
</comment>
<proteinExistence type="predicted"/>
<evidence type="ECO:0000313" key="1">
    <source>
        <dbReference type="EMBL" id="RZS56711.1"/>
    </source>
</evidence>
<evidence type="ECO:0000313" key="2">
    <source>
        <dbReference type="Proteomes" id="UP000293433"/>
    </source>
</evidence>
<dbReference type="RefSeq" id="WP_130481150.1">
    <property type="nucleotide sequence ID" value="NZ_SGWV01000008.1"/>
</dbReference>
<gene>
    <name evidence="1" type="ORF">EV685_1265</name>
</gene>
<dbReference type="AlphaFoldDB" id="A0A4Q7LQS8"/>
<organism evidence="1 2">
    <name type="scientific">Sphaerotilus mobilis</name>
    <dbReference type="NCBI Taxonomy" id="47994"/>
    <lineage>
        <taxon>Bacteria</taxon>
        <taxon>Pseudomonadati</taxon>
        <taxon>Pseudomonadota</taxon>
        <taxon>Betaproteobacteria</taxon>
        <taxon>Burkholderiales</taxon>
        <taxon>Sphaerotilaceae</taxon>
        <taxon>Sphaerotilus</taxon>
    </lineage>
</organism>
<keyword evidence="2" id="KW-1185">Reference proteome</keyword>
<reference evidence="1 2" key="1">
    <citation type="submission" date="2019-02" db="EMBL/GenBank/DDBJ databases">
        <title>Genomic Encyclopedia of Type Strains, Phase IV (KMG-IV): sequencing the most valuable type-strain genomes for metagenomic binning, comparative biology and taxonomic classification.</title>
        <authorList>
            <person name="Goeker M."/>
        </authorList>
    </citation>
    <scope>NUCLEOTIDE SEQUENCE [LARGE SCALE GENOMIC DNA]</scope>
    <source>
        <strain evidence="1 2">DSM 10617</strain>
    </source>
</reference>
<accession>A0A4Q7LQS8</accession>
<dbReference type="EMBL" id="SGWV01000008">
    <property type="protein sequence ID" value="RZS56711.1"/>
    <property type="molecule type" value="Genomic_DNA"/>
</dbReference>